<sequence>MIIWFDDGYEVTYTKAYPVMKKLGLTGIVALATGYVGLNMVICTLRPGYGGNQPPRQMLSIDQLKELVADGWEIASHSVTHPYRFDELTIEDTRWELLASRDWIKDNLSVTPKKFVVPRHLIRPDQKDLVKQYYEYMRPLGGRPADTERVYHWLINVAEIRSFAEHKP</sequence>
<dbReference type="PANTHER" id="PTHR34216">
    <property type="match status" value="1"/>
</dbReference>
<dbReference type="EMBL" id="MT143868">
    <property type="protein sequence ID" value="QJB03998.1"/>
    <property type="molecule type" value="Genomic_DNA"/>
</dbReference>
<dbReference type="EMBL" id="MT143677">
    <property type="protein sequence ID" value="QJA99992.1"/>
    <property type="molecule type" value="Genomic_DNA"/>
</dbReference>
<proteinExistence type="predicted"/>
<reference evidence="5" key="1">
    <citation type="submission" date="2020-03" db="EMBL/GenBank/DDBJ databases">
        <title>The deep terrestrial virosphere.</title>
        <authorList>
            <person name="Holmfeldt K."/>
            <person name="Nilsson E."/>
            <person name="Simone D."/>
            <person name="Lopez-Fernandez M."/>
            <person name="Wu X."/>
            <person name="de Brujin I."/>
            <person name="Lundin D."/>
            <person name="Andersson A."/>
            <person name="Bertilsson S."/>
            <person name="Dopson M."/>
        </authorList>
    </citation>
    <scope>NUCLEOTIDE SEQUENCE</scope>
    <source>
        <strain evidence="4">MM171A00736</strain>
        <strain evidence="5">MM171B00508</strain>
    </source>
</reference>
<keyword evidence="2" id="KW-0732">Signal</keyword>
<name>A0A6M3M9S6_9ZZZZ</name>
<dbReference type="PANTHER" id="PTHR34216:SF3">
    <property type="entry name" value="POLY-BETA-1,6-N-ACETYL-D-GLUCOSAMINE N-DEACETYLASE"/>
    <property type="match status" value="1"/>
</dbReference>
<evidence type="ECO:0000313" key="4">
    <source>
        <dbReference type="EMBL" id="QJA99992.1"/>
    </source>
</evidence>
<dbReference type="AlphaFoldDB" id="A0A6M3M9S6"/>
<dbReference type="InterPro" id="IPR002509">
    <property type="entry name" value="NODB_dom"/>
</dbReference>
<dbReference type="GO" id="GO:0005975">
    <property type="term" value="P:carbohydrate metabolic process"/>
    <property type="evidence" value="ECO:0007669"/>
    <property type="project" value="InterPro"/>
</dbReference>
<organism evidence="5">
    <name type="scientific">viral metagenome</name>
    <dbReference type="NCBI Taxonomy" id="1070528"/>
    <lineage>
        <taxon>unclassified sequences</taxon>
        <taxon>metagenomes</taxon>
        <taxon>organismal metagenomes</taxon>
    </lineage>
</organism>
<dbReference type="Pfam" id="PF01522">
    <property type="entry name" value="Polysacc_deac_1"/>
    <property type="match status" value="1"/>
</dbReference>
<dbReference type="PROSITE" id="PS51677">
    <property type="entry name" value="NODB"/>
    <property type="match status" value="1"/>
</dbReference>
<evidence type="ECO:0000259" key="3">
    <source>
        <dbReference type="PROSITE" id="PS51677"/>
    </source>
</evidence>
<dbReference type="InterPro" id="IPR011330">
    <property type="entry name" value="Glyco_hydro/deAcase_b/a-brl"/>
</dbReference>
<gene>
    <name evidence="4" type="ORF">MM171A00736_0008</name>
    <name evidence="5" type="ORF">MM171B00508_0013</name>
</gene>
<accession>A0A6M3M9S6</accession>
<dbReference type="CDD" id="cd10918">
    <property type="entry name" value="CE4_NodB_like_5s_6s"/>
    <property type="match status" value="1"/>
</dbReference>
<evidence type="ECO:0000256" key="1">
    <source>
        <dbReference type="ARBA" id="ARBA00004613"/>
    </source>
</evidence>
<evidence type="ECO:0000256" key="2">
    <source>
        <dbReference type="ARBA" id="ARBA00022729"/>
    </source>
</evidence>
<dbReference type="SUPFAM" id="SSF88713">
    <property type="entry name" value="Glycoside hydrolase/deacetylase"/>
    <property type="match status" value="1"/>
</dbReference>
<dbReference type="GO" id="GO:0005576">
    <property type="term" value="C:extracellular region"/>
    <property type="evidence" value="ECO:0007669"/>
    <property type="project" value="UniProtKB-SubCell"/>
</dbReference>
<dbReference type="Gene3D" id="3.20.20.370">
    <property type="entry name" value="Glycoside hydrolase/deacetylase"/>
    <property type="match status" value="1"/>
</dbReference>
<dbReference type="GO" id="GO:0016810">
    <property type="term" value="F:hydrolase activity, acting on carbon-nitrogen (but not peptide) bonds"/>
    <property type="evidence" value="ECO:0007669"/>
    <property type="project" value="InterPro"/>
</dbReference>
<feature type="domain" description="NodB homology" evidence="3">
    <location>
        <begin position="1"/>
        <end position="168"/>
    </location>
</feature>
<protein>
    <submittedName>
        <fullName evidence="5">Putative polysaccharide deacetylase</fullName>
    </submittedName>
</protein>
<dbReference type="InterPro" id="IPR051398">
    <property type="entry name" value="Polysacch_Deacetylase"/>
</dbReference>
<comment type="subcellular location">
    <subcellularLocation>
        <location evidence="1">Secreted</location>
    </subcellularLocation>
</comment>
<evidence type="ECO:0000313" key="5">
    <source>
        <dbReference type="EMBL" id="QJB03998.1"/>
    </source>
</evidence>